<dbReference type="Gene3D" id="2.40.128.20">
    <property type="match status" value="1"/>
</dbReference>
<evidence type="ECO:0000256" key="2">
    <source>
        <dbReference type="ARBA" id="ARBA00019890"/>
    </source>
</evidence>
<evidence type="ECO:0000256" key="7">
    <source>
        <dbReference type="ARBA" id="ARBA00023157"/>
    </source>
</evidence>
<dbReference type="PANTHER" id="PTHR10612">
    <property type="entry name" value="APOLIPOPROTEIN D"/>
    <property type="match status" value="1"/>
</dbReference>
<dbReference type="InterPro" id="IPR012674">
    <property type="entry name" value="Calycin"/>
</dbReference>
<comment type="subcellular location">
    <subcellularLocation>
        <location evidence="1">Secreted</location>
    </subcellularLocation>
</comment>
<dbReference type="EMBL" id="CADEPI010000203">
    <property type="protein sequence ID" value="CAB3380193.1"/>
    <property type="molecule type" value="Genomic_DNA"/>
</dbReference>
<evidence type="ECO:0000256" key="1">
    <source>
        <dbReference type="ARBA" id="ARBA00004613"/>
    </source>
</evidence>
<keyword evidence="5" id="KW-0732">Signal</keyword>
<dbReference type="Proteomes" id="UP000494165">
    <property type="component" value="Unassembled WGS sequence"/>
</dbReference>
<dbReference type="GO" id="GO:0000302">
    <property type="term" value="P:response to reactive oxygen species"/>
    <property type="evidence" value="ECO:0007669"/>
    <property type="project" value="TreeGrafter"/>
</dbReference>
<evidence type="ECO:0000259" key="9">
    <source>
        <dbReference type="Pfam" id="PF08212"/>
    </source>
</evidence>
<dbReference type="OrthoDB" id="565904at2759"/>
<dbReference type="Pfam" id="PF08212">
    <property type="entry name" value="Lipocalin_2"/>
    <property type="match status" value="1"/>
</dbReference>
<sequence length="269" mass="29766">MALSSAYKRGFETCLTHYHLPFPQDQIERVGVSGLCNLHSAQNMTFSTILITLCASILPVFQTNAQVFSPGLCPEVTVQQNFDLPAYLGQWFEYKSYPAVFQQGGECVTATYKDNLNGTVGVKNYLVNATTGTSDVIYGYAKVADVDSGEGKLLVSFPTVERYDSPYWVLSTDYTNYAVVWACTPAGRSNIQFSWVLTRQRIPDEATIAKAEDVINANIERSPGSLRLSPETFNRYRKSVLAEGSPLSASSSDRELAKDTINILRMECT</sequence>
<dbReference type="InterPro" id="IPR000566">
    <property type="entry name" value="Lipocln_cytosolic_FA-bd_dom"/>
</dbReference>
<accession>A0A8S1DJJ4</accession>
<comment type="caution">
    <text evidence="10">The sequence shown here is derived from an EMBL/GenBank/DDBJ whole genome shotgun (WGS) entry which is preliminary data.</text>
</comment>
<evidence type="ECO:0000313" key="10">
    <source>
        <dbReference type="EMBL" id="CAB3380193.1"/>
    </source>
</evidence>
<dbReference type="GO" id="GO:0005737">
    <property type="term" value="C:cytoplasm"/>
    <property type="evidence" value="ECO:0007669"/>
    <property type="project" value="TreeGrafter"/>
</dbReference>
<reference evidence="10 11" key="1">
    <citation type="submission" date="2020-04" db="EMBL/GenBank/DDBJ databases">
        <authorList>
            <person name="Alioto T."/>
            <person name="Alioto T."/>
            <person name="Gomez Garrido J."/>
        </authorList>
    </citation>
    <scope>NUCLEOTIDE SEQUENCE [LARGE SCALE GENOMIC DNA]</scope>
</reference>
<keyword evidence="6" id="KW-0446">Lipid-binding</keyword>
<dbReference type="GO" id="GO:0006629">
    <property type="term" value="P:lipid metabolic process"/>
    <property type="evidence" value="ECO:0007669"/>
    <property type="project" value="TreeGrafter"/>
</dbReference>
<evidence type="ECO:0000256" key="3">
    <source>
        <dbReference type="ARBA" id="ARBA00022448"/>
    </source>
</evidence>
<gene>
    <name evidence="10" type="ORF">CLODIP_2_CD03999</name>
</gene>
<proteinExistence type="predicted"/>
<organism evidence="10 11">
    <name type="scientific">Cloeon dipterum</name>
    <dbReference type="NCBI Taxonomy" id="197152"/>
    <lineage>
        <taxon>Eukaryota</taxon>
        <taxon>Metazoa</taxon>
        <taxon>Ecdysozoa</taxon>
        <taxon>Arthropoda</taxon>
        <taxon>Hexapoda</taxon>
        <taxon>Insecta</taxon>
        <taxon>Pterygota</taxon>
        <taxon>Palaeoptera</taxon>
        <taxon>Ephemeroptera</taxon>
        <taxon>Pisciforma</taxon>
        <taxon>Baetidae</taxon>
        <taxon>Cloeon</taxon>
    </lineage>
</organism>
<dbReference type="AlphaFoldDB" id="A0A8S1DJJ4"/>
<keyword evidence="11" id="KW-1185">Reference proteome</keyword>
<evidence type="ECO:0000256" key="5">
    <source>
        <dbReference type="ARBA" id="ARBA00022729"/>
    </source>
</evidence>
<protein>
    <recommendedName>
        <fullName evidence="2">Apolipoprotein D</fullName>
    </recommendedName>
</protein>
<keyword evidence="8" id="KW-0325">Glycoprotein</keyword>
<dbReference type="InterPro" id="IPR003057">
    <property type="entry name" value="Invtbrt_color"/>
</dbReference>
<dbReference type="GO" id="GO:0031409">
    <property type="term" value="F:pigment binding"/>
    <property type="evidence" value="ECO:0007669"/>
    <property type="project" value="InterPro"/>
</dbReference>
<keyword evidence="3" id="KW-0813">Transport</keyword>
<dbReference type="CDD" id="cd19437">
    <property type="entry name" value="lipocalin_apoD-like"/>
    <property type="match status" value="1"/>
</dbReference>
<feature type="domain" description="Lipocalin/cytosolic fatty-acid binding" evidence="9">
    <location>
        <begin position="83"/>
        <end position="202"/>
    </location>
</feature>
<keyword evidence="4" id="KW-0964">Secreted</keyword>
<evidence type="ECO:0000256" key="4">
    <source>
        <dbReference type="ARBA" id="ARBA00022525"/>
    </source>
</evidence>
<keyword evidence="7" id="KW-1015">Disulfide bond</keyword>
<dbReference type="PANTHER" id="PTHR10612:SF34">
    <property type="entry name" value="APOLIPOPROTEIN D"/>
    <property type="match status" value="1"/>
</dbReference>
<dbReference type="FunFam" id="2.40.128.20:FF:000003">
    <property type="entry name" value="Apolipoprotein D"/>
    <property type="match status" value="1"/>
</dbReference>
<evidence type="ECO:0000313" key="11">
    <source>
        <dbReference type="Proteomes" id="UP000494165"/>
    </source>
</evidence>
<dbReference type="GO" id="GO:0008289">
    <property type="term" value="F:lipid binding"/>
    <property type="evidence" value="ECO:0007669"/>
    <property type="project" value="UniProtKB-KW"/>
</dbReference>
<name>A0A8S1DJJ4_9INSE</name>
<evidence type="ECO:0000256" key="6">
    <source>
        <dbReference type="ARBA" id="ARBA00023121"/>
    </source>
</evidence>
<dbReference type="SUPFAM" id="SSF50814">
    <property type="entry name" value="Lipocalins"/>
    <property type="match status" value="1"/>
</dbReference>
<dbReference type="PRINTS" id="PR01273">
    <property type="entry name" value="INVTBRTCOLOR"/>
</dbReference>
<evidence type="ECO:0000256" key="8">
    <source>
        <dbReference type="ARBA" id="ARBA00023180"/>
    </source>
</evidence>
<dbReference type="GO" id="GO:0005576">
    <property type="term" value="C:extracellular region"/>
    <property type="evidence" value="ECO:0007669"/>
    <property type="project" value="UniProtKB-SubCell"/>
</dbReference>